<accession>A0A2N3VB97</accession>
<dbReference type="PANTHER" id="PTHR43540">
    <property type="entry name" value="PEROXYUREIDOACRYLATE/UREIDOACRYLATE AMIDOHYDROLASE-RELATED"/>
    <property type="match status" value="1"/>
</dbReference>
<dbReference type="InterPro" id="IPR050272">
    <property type="entry name" value="Isochorismatase-like_hydrls"/>
</dbReference>
<evidence type="ECO:0000313" key="3">
    <source>
        <dbReference type="EMBL" id="PKV78914.1"/>
    </source>
</evidence>
<feature type="domain" description="Isochorismatase-like" evidence="2">
    <location>
        <begin position="37"/>
        <end position="201"/>
    </location>
</feature>
<dbReference type="Proteomes" id="UP000233766">
    <property type="component" value="Unassembled WGS sequence"/>
</dbReference>
<dbReference type="InterPro" id="IPR036380">
    <property type="entry name" value="Isochorismatase-like_sf"/>
</dbReference>
<dbReference type="PANTHER" id="PTHR43540:SF15">
    <property type="entry name" value="BLR5631 PROTEIN"/>
    <property type="match status" value="1"/>
</dbReference>
<comment type="caution">
    <text evidence="3">The sequence shown here is derived from an EMBL/GenBank/DDBJ whole genome shotgun (WGS) entry which is preliminary data.</text>
</comment>
<organism evidence="3 4">
    <name type="scientific">Nocardia fluminea</name>
    <dbReference type="NCBI Taxonomy" id="134984"/>
    <lineage>
        <taxon>Bacteria</taxon>
        <taxon>Bacillati</taxon>
        <taxon>Actinomycetota</taxon>
        <taxon>Actinomycetes</taxon>
        <taxon>Mycobacteriales</taxon>
        <taxon>Nocardiaceae</taxon>
        <taxon>Nocardia</taxon>
    </lineage>
</organism>
<name>A0A2N3VB97_9NOCA</name>
<protein>
    <submittedName>
        <fullName evidence="3">Nicotinamidase-related amidase</fullName>
    </submittedName>
</protein>
<dbReference type="Gene3D" id="3.40.50.850">
    <property type="entry name" value="Isochorismatase-like"/>
    <property type="match status" value="1"/>
</dbReference>
<dbReference type="AlphaFoldDB" id="A0A2N3VB97"/>
<dbReference type="GO" id="GO:0016787">
    <property type="term" value="F:hydrolase activity"/>
    <property type="evidence" value="ECO:0007669"/>
    <property type="project" value="UniProtKB-KW"/>
</dbReference>
<dbReference type="SUPFAM" id="SSF52499">
    <property type="entry name" value="Isochorismatase-like hydrolases"/>
    <property type="match status" value="1"/>
</dbReference>
<dbReference type="Pfam" id="PF00857">
    <property type="entry name" value="Isochorismatase"/>
    <property type="match status" value="1"/>
</dbReference>
<dbReference type="InterPro" id="IPR000868">
    <property type="entry name" value="Isochorismatase-like_dom"/>
</dbReference>
<reference evidence="3 4" key="1">
    <citation type="submission" date="2017-12" db="EMBL/GenBank/DDBJ databases">
        <title>Sequencing the genomes of 1000 Actinobacteria strains.</title>
        <authorList>
            <person name="Klenk H.-P."/>
        </authorList>
    </citation>
    <scope>NUCLEOTIDE SEQUENCE [LARGE SCALE GENOMIC DNA]</scope>
    <source>
        <strain evidence="3 4">DSM 44489</strain>
    </source>
</reference>
<keyword evidence="1" id="KW-0378">Hydrolase</keyword>
<dbReference type="EMBL" id="PJMW01000002">
    <property type="protein sequence ID" value="PKV78914.1"/>
    <property type="molecule type" value="Genomic_DNA"/>
</dbReference>
<gene>
    <name evidence="3" type="ORF">ATK86_3299</name>
</gene>
<evidence type="ECO:0000313" key="4">
    <source>
        <dbReference type="Proteomes" id="UP000233766"/>
    </source>
</evidence>
<evidence type="ECO:0000259" key="2">
    <source>
        <dbReference type="Pfam" id="PF00857"/>
    </source>
</evidence>
<keyword evidence="4" id="KW-1185">Reference proteome</keyword>
<sequence length="206" mass="21614">MTLPTHRDIHTVDPMTSTTLRELNGLDATPASLTDSTLVLVDYQNTYTQGVMELTGWEPALDAAAELLAAARSAGTPVIHVINDGGKDTPYDITAEIGRIHPKLAPTADEPIVVKKAPNSFIGTNLAELVDAAGNINLIIIGFMTHMCVTFTTEGAFLRGNTPTVVASACATRPLGKVSAPQLHASALATITDLYGIVIDTPPSLA</sequence>
<evidence type="ECO:0000256" key="1">
    <source>
        <dbReference type="ARBA" id="ARBA00022801"/>
    </source>
</evidence>
<proteinExistence type="predicted"/>